<dbReference type="PANTHER" id="PTHR35859">
    <property type="entry name" value="NONSELECTIVE CATION CHANNEL PROTEIN"/>
    <property type="match status" value="1"/>
</dbReference>
<dbReference type="Proteomes" id="UP000799539">
    <property type="component" value="Unassembled WGS sequence"/>
</dbReference>
<sequence>MVRRAPPVNPNIDDSDRFDTVVRKLSTFFVQAIETPHEWDELRRDVYPRVLRPLVRYLVDDVQHEGIVSALLALKWHFDDLDDGEDRGVNETRGLACELVAWRFISHLTYRETIDYLCTDLPAHFGGPATENGDLETAEQEPHLSDEQDEESPLLEDSSPPVRRMDDSFYDEMQHHHSDTEQANFASTFSNLSALEIAAVAGAKKFLSQRSIQYIVYGLWKGDIVFWSDVSTHSRKEAKVYRKHQSDPYARLRVPLYLKIFEVLFFAGFLALYYIVLIKKQASHITGAEVMLYVWLASFSYNELVEFKDAGLTFYATDFWSLWDLGIIFVGIAFFAARMIGLAHHDSNVNDVAFDILSVEALFLVPRICSLLSLHPYFGMLLPVLKAMARDQSPRSSLQSLISWHRLLSFSTCFSFLARGTYSFRAMNWILIKVFFGSSYLGFVSIRIDYPIISPVLGPPIMLVFVALTNILLITSLISLLSNKLDKVMEHARDEYMFVYSVYVLEASTSNRLTYFYPVLNLLSLLLRPLRLVLSPQRLRAARIVLLKATHWPLVAMILLYERALRLLEDRRTTSSSSVQCSPNSPTSLRRPLYRKGLSVSRTSLLEERPRTARSPAALSAPGSTAASDSAERLNSVVADLHAQVQLLTDLLVKEKRLSAGACK</sequence>
<feature type="transmembrane region" description="Helical" evidence="2">
    <location>
        <begin position="460"/>
        <end position="481"/>
    </location>
</feature>
<proteinExistence type="predicted"/>
<feature type="transmembrane region" description="Helical" evidence="2">
    <location>
        <begin position="321"/>
        <end position="340"/>
    </location>
</feature>
<gene>
    <name evidence="4" type="ORF">CERZMDRAFT_31966</name>
</gene>
<keyword evidence="2" id="KW-1133">Transmembrane helix</keyword>
<feature type="transmembrane region" description="Helical" evidence="2">
    <location>
        <begin position="430"/>
        <end position="448"/>
    </location>
</feature>
<keyword evidence="2" id="KW-0812">Transmembrane</keyword>
<accession>A0A6A6FUA9</accession>
<dbReference type="AlphaFoldDB" id="A0A6A6FUA9"/>
<dbReference type="Pfam" id="PF23317">
    <property type="entry name" value="YVC1_C"/>
    <property type="match status" value="1"/>
</dbReference>
<feature type="transmembrane region" description="Helical" evidence="2">
    <location>
        <begin position="256"/>
        <end position="275"/>
    </location>
</feature>
<keyword evidence="5" id="KW-1185">Reference proteome</keyword>
<dbReference type="InterPro" id="IPR052971">
    <property type="entry name" value="TRP_calcium_channel"/>
</dbReference>
<protein>
    <recommendedName>
        <fullName evidence="3">Calcium channel YVC1-like C-terminal transmembrane domain-containing protein</fullName>
    </recommendedName>
</protein>
<dbReference type="OrthoDB" id="310870at2759"/>
<dbReference type="EMBL" id="ML992663">
    <property type="protein sequence ID" value="KAF2217076.1"/>
    <property type="molecule type" value="Genomic_DNA"/>
</dbReference>
<keyword evidence="2" id="KW-0472">Membrane</keyword>
<feature type="transmembrane region" description="Helical" evidence="2">
    <location>
        <begin position="352"/>
        <end position="378"/>
    </location>
</feature>
<dbReference type="InterPro" id="IPR056336">
    <property type="entry name" value="YVC1_C"/>
</dbReference>
<feature type="domain" description="Calcium channel YVC1-like C-terminal transmembrane" evidence="3">
    <location>
        <begin position="266"/>
        <end position="565"/>
    </location>
</feature>
<feature type="region of interest" description="Disordered" evidence="1">
    <location>
        <begin position="128"/>
        <end position="162"/>
    </location>
</feature>
<reference evidence="4" key="1">
    <citation type="journal article" date="2020" name="Stud. Mycol.">
        <title>101 Dothideomycetes genomes: a test case for predicting lifestyles and emergence of pathogens.</title>
        <authorList>
            <person name="Haridas S."/>
            <person name="Albert R."/>
            <person name="Binder M."/>
            <person name="Bloem J."/>
            <person name="Labutti K."/>
            <person name="Salamov A."/>
            <person name="Andreopoulos B."/>
            <person name="Baker S."/>
            <person name="Barry K."/>
            <person name="Bills G."/>
            <person name="Bluhm B."/>
            <person name="Cannon C."/>
            <person name="Castanera R."/>
            <person name="Culley D."/>
            <person name="Daum C."/>
            <person name="Ezra D."/>
            <person name="Gonzalez J."/>
            <person name="Henrissat B."/>
            <person name="Kuo A."/>
            <person name="Liang C."/>
            <person name="Lipzen A."/>
            <person name="Lutzoni F."/>
            <person name="Magnuson J."/>
            <person name="Mondo S."/>
            <person name="Nolan M."/>
            <person name="Ohm R."/>
            <person name="Pangilinan J."/>
            <person name="Park H.-J."/>
            <person name="Ramirez L."/>
            <person name="Alfaro M."/>
            <person name="Sun H."/>
            <person name="Tritt A."/>
            <person name="Yoshinaga Y."/>
            <person name="Zwiers L.-H."/>
            <person name="Turgeon B."/>
            <person name="Goodwin S."/>
            <person name="Spatafora J."/>
            <person name="Crous P."/>
            <person name="Grigoriev I."/>
        </authorList>
    </citation>
    <scope>NUCLEOTIDE SEQUENCE</scope>
    <source>
        <strain evidence="4">SCOH1-5</strain>
    </source>
</reference>
<evidence type="ECO:0000313" key="4">
    <source>
        <dbReference type="EMBL" id="KAF2217076.1"/>
    </source>
</evidence>
<dbReference type="PANTHER" id="PTHR35859:SF5">
    <property type="entry name" value="ION TRANSPORT DOMAIN-CONTAINING PROTEIN"/>
    <property type="match status" value="1"/>
</dbReference>
<evidence type="ECO:0000313" key="5">
    <source>
        <dbReference type="Proteomes" id="UP000799539"/>
    </source>
</evidence>
<evidence type="ECO:0000259" key="3">
    <source>
        <dbReference type="Pfam" id="PF23317"/>
    </source>
</evidence>
<evidence type="ECO:0000256" key="2">
    <source>
        <dbReference type="SAM" id="Phobius"/>
    </source>
</evidence>
<evidence type="ECO:0000256" key="1">
    <source>
        <dbReference type="SAM" id="MobiDB-lite"/>
    </source>
</evidence>
<name>A0A6A6FUA9_9PEZI</name>
<organism evidence="4 5">
    <name type="scientific">Cercospora zeae-maydis SCOH1-5</name>
    <dbReference type="NCBI Taxonomy" id="717836"/>
    <lineage>
        <taxon>Eukaryota</taxon>
        <taxon>Fungi</taxon>
        <taxon>Dikarya</taxon>
        <taxon>Ascomycota</taxon>
        <taxon>Pezizomycotina</taxon>
        <taxon>Dothideomycetes</taxon>
        <taxon>Dothideomycetidae</taxon>
        <taxon>Mycosphaerellales</taxon>
        <taxon>Mycosphaerellaceae</taxon>
        <taxon>Cercospora</taxon>
    </lineage>
</organism>